<evidence type="ECO:0000256" key="2">
    <source>
        <dbReference type="ARBA" id="ARBA00001964"/>
    </source>
</evidence>
<comment type="cofactor">
    <cofactor evidence="1">
        <name>Mg(2+)</name>
        <dbReference type="ChEBI" id="CHEBI:18420"/>
    </cofactor>
</comment>
<evidence type="ECO:0000256" key="7">
    <source>
        <dbReference type="ARBA" id="ARBA00023004"/>
    </source>
</evidence>
<evidence type="ECO:0000313" key="12">
    <source>
        <dbReference type="EMBL" id="WOF15861.1"/>
    </source>
</evidence>
<proteinExistence type="predicted"/>
<sequence>MKRSLITQATNTWCTGCGNFKIQHTLKSIIEDMESTGVSADDIIIVAGIGCHGKIADYMNVNTLYSLHGRAIPFATGIKVANPDLKVICCVGDGDAYAEGLDHLIFAAKRNVDITVIVHNNRVYGLTTGQYTPTSPLHYKGKSTPQGSFEKPINPIEIMLSAGATYVARGYTEQMKKLKEIVSAGINHKGFSFIDILQICASYFEKTDYYDNFVYNLTENNTSDLKEAFSFATEWNYNNESKIPLGIFYNSLEETFEDKFVKKSQSFSKRKKIILEHLKPLP</sequence>
<keyword evidence="7" id="KW-0408">Iron</keyword>
<comment type="cofactor">
    <cofactor evidence="3">
        <name>[4Fe-4S] cluster</name>
        <dbReference type="ChEBI" id="CHEBI:49883"/>
    </cofactor>
</comment>
<feature type="domain" description="Pyruvate ferredoxin oxidoreductase beta subunit C-terminal" evidence="11">
    <location>
        <begin position="207"/>
        <end position="260"/>
    </location>
</feature>
<protein>
    <submittedName>
        <fullName evidence="12">2-oxoacid:ferredoxin oxidoreductase subunit beta</fullName>
    </submittedName>
</protein>
<dbReference type="PANTHER" id="PTHR48084">
    <property type="entry name" value="2-OXOGLUTARATE OXIDOREDUCTASE SUBUNIT KORB-RELATED"/>
    <property type="match status" value="1"/>
</dbReference>
<dbReference type="Proteomes" id="UP001301797">
    <property type="component" value="Chromosome"/>
</dbReference>
<keyword evidence="6" id="KW-0560">Oxidoreductase</keyword>
<dbReference type="GO" id="GO:0046872">
    <property type="term" value="F:metal ion binding"/>
    <property type="evidence" value="ECO:0007669"/>
    <property type="project" value="UniProtKB-KW"/>
</dbReference>
<dbReference type="AlphaFoldDB" id="A0AA97FEA1"/>
<evidence type="ECO:0000256" key="8">
    <source>
        <dbReference type="ARBA" id="ARBA00023014"/>
    </source>
</evidence>
<keyword evidence="5" id="KW-0460">Magnesium</keyword>
<evidence type="ECO:0000256" key="6">
    <source>
        <dbReference type="ARBA" id="ARBA00023002"/>
    </source>
</evidence>
<dbReference type="InterPro" id="IPR011766">
    <property type="entry name" value="TPP_enzyme_TPP-bd"/>
</dbReference>
<keyword evidence="8" id="KW-0411">Iron-sulfur</keyword>
<dbReference type="GO" id="GO:0044272">
    <property type="term" value="P:sulfur compound biosynthetic process"/>
    <property type="evidence" value="ECO:0007669"/>
    <property type="project" value="UniProtKB-ARBA"/>
</dbReference>
<dbReference type="CDD" id="cd03375">
    <property type="entry name" value="TPP_OGFOR"/>
    <property type="match status" value="1"/>
</dbReference>
<evidence type="ECO:0000259" key="10">
    <source>
        <dbReference type="Pfam" id="PF02775"/>
    </source>
</evidence>
<dbReference type="GO" id="GO:0006082">
    <property type="term" value="P:organic acid metabolic process"/>
    <property type="evidence" value="ECO:0007669"/>
    <property type="project" value="UniProtKB-ARBA"/>
</dbReference>
<evidence type="ECO:0000256" key="1">
    <source>
        <dbReference type="ARBA" id="ARBA00001946"/>
    </source>
</evidence>
<accession>A0AA97FEA1</accession>
<dbReference type="Pfam" id="PF02775">
    <property type="entry name" value="TPP_enzyme_C"/>
    <property type="match status" value="1"/>
</dbReference>
<dbReference type="InterPro" id="IPR032686">
    <property type="entry name" value="PFO_beta_C"/>
</dbReference>
<dbReference type="RefSeq" id="WP_317137433.1">
    <property type="nucleotide sequence ID" value="NZ_CP043875.1"/>
</dbReference>
<dbReference type="GeneID" id="85229241"/>
<organism evidence="12 13">
    <name type="scientific">Methanochimaera problematica</name>
    <dbReference type="NCBI Taxonomy" id="2609417"/>
    <lineage>
        <taxon>Archaea</taxon>
        <taxon>Methanobacteriati</taxon>
        <taxon>Methanobacteriota</taxon>
        <taxon>Stenosarchaea group</taxon>
        <taxon>Methanomicrobia</taxon>
        <taxon>Methanomicrobiales</taxon>
        <taxon>Methanomicrobiaceae</taxon>
        <taxon>Methanochimaera</taxon>
    </lineage>
</organism>
<dbReference type="InterPro" id="IPR011896">
    <property type="entry name" value="OFOB"/>
</dbReference>
<keyword evidence="13" id="KW-1185">Reference proteome</keyword>
<evidence type="ECO:0000313" key="13">
    <source>
        <dbReference type="Proteomes" id="UP001301797"/>
    </source>
</evidence>
<evidence type="ECO:0000256" key="4">
    <source>
        <dbReference type="ARBA" id="ARBA00022723"/>
    </source>
</evidence>
<dbReference type="GO" id="GO:0016625">
    <property type="term" value="F:oxidoreductase activity, acting on the aldehyde or oxo group of donors, iron-sulfur protein as acceptor"/>
    <property type="evidence" value="ECO:0007669"/>
    <property type="project" value="UniProtKB-ARBA"/>
</dbReference>
<dbReference type="GO" id="GO:0051536">
    <property type="term" value="F:iron-sulfur cluster binding"/>
    <property type="evidence" value="ECO:0007669"/>
    <property type="project" value="UniProtKB-KW"/>
</dbReference>
<dbReference type="SUPFAM" id="SSF52518">
    <property type="entry name" value="Thiamin diphosphate-binding fold (THDP-binding)"/>
    <property type="match status" value="1"/>
</dbReference>
<dbReference type="EMBL" id="CP043875">
    <property type="protein sequence ID" value="WOF15861.1"/>
    <property type="molecule type" value="Genomic_DNA"/>
</dbReference>
<comment type="cofactor">
    <cofactor evidence="2">
        <name>thiamine diphosphate</name>
        <dbReference type="ChEBI" id="CHEBI:58937"/>
    </cofactor>
</comment>
<evidence type="ECO:0000256" key="9">
    <source>
        <dbReference type="ARBA" id="ARBA00023052"/>
    </source>
</evidence>
<evidence type="ECO:0000256" key="5">
    <source>
        <dbReference type="ARBA" id="ARBA00022842"/>
    </source>
</evidence>
<dbReference type="Pfam" id="PF12367">
    <property type="entry name" value="PFO_beta_C"/>
    <property type="match status" value="1"/>
</dbReference>
<dbReference type="Gene3D" id="3.40.50.970">
    <property type="match status" value="1"/>
</dbReference>
<keyword evidence="4" id="KW-0479">Metal-binding</keyword>
<dbReference type="GO" id="GO:0045333">
    <property type="term" value="P:cellular respiration"/>
    <property type="evidence" value="ECO:0007669"/>
    <property type="project" value="UniProtKB-ARBA"/>
</dbReference>
<dbReference type="GO" id="GO:0030976">
    <property type="term" value="F:thiamine pyrophosphate binding"/>
    <property type="evidence" value="ECO:0007669"/>
    <property type="project" value="InterPro"/>
</dbReference>
<evidence type="ECO:0000259" key="11">
    <source>
        <dbReference type="Pfam" id="PF12367"/>
    </source>
</evidence>
<dbReference type="KEGG" id="mefw:F1737_03690"/>
<dbReference type="InterPro" id="IPR051457">
    <property type="entry name" value="2-oxoacid:Fd_oxidoreductase"/>
</dbReference>
<evidence type="ECO:0000256" key="3">
    <source>
        <dbReference type="ARBA" id="ARBA00001966"/>
    </source>
</evidence>
<reference evidence="12 13" key="1">
    <citation type="submission" date="2019-09" db="EMBL/GenBank/DDBJ databases">
        <title>The complete genome of Methanoplanus sp. FWC-SCC4.</title>
        <authorList>
            <person name="Chen S.-C."/>
            <person name="Zhou Y.-Z."/>
            <person name="Lai M.-C."/>
        </authorList>
    </citation>
    <scope>NUCLEOTIDE SEQUENCE [LARGE SCALE GENOMIC DNA]</scope>
    <source>
        <strain evidence="12 13">FWC-SCC4</strain>
    </source>
</reference>
<name>A0AA97FEA1_9EURY</name>
<dbReference type="NCBIfam" id="TIGR02177">
    <property type="entry name" value="PorB_KorB"/>
    <property type="match status" value="1"/>
</dbReference>
<dbReference type="InterPro" id="IPR029061">
    <property type="entry name" value="THDP-binding"/>
</dbReference>
<gene>
    <name evidence="12" type="ORF">F1737_03690</name>
</gene>
<keyword evidence="9" id="KW-0786">Thiamine pyrophosphate</keyword>
<dbReference type="PANTHER" id="PTHR48084:SF4">
    <property type="entry name" value="2-OXOGLUTARATE OXIDOREDUCTASE SUBUNIT KORB"/>
    <property type="match status" value="1"/>
</dbReference>
<feature type="domain" description="Thiamine pyrophosphate enzyme TPP-binding" evidence="10">
    <location>
        <begin position="49"/>
        <end position="196"/>
    </location>
</feature>